<organism evidence="2 3">
    <name type="scientific">Amycolatopsis dongchuanensis</name>
    <dbReference type="NCBI Taxonomy" id="1070866"/>
    <lineage>
        <taxon>Bacteria</taxon>
        <taxon>Bacillati</taxon>
        <taxon>Actinomycetota</taxon>
        <taxon>Actinomycetes</taxon>
        <taxon>Pseudonocardiales</taxon>
        <taxon>Pseudonocardiaceae</taxon>
        <taxon>Amycolatopsis</taxon>
    </lineage>
</organism>
<name>A0ABP9Q0B9_9PSEU</name>
<accession>A0ABP9Q0B9</accession>
<keyword evidence="3" id="KW-1185">Reference proteome</keyword>
<comment type="caution">
    <text evidence="2">The sequence shown here is derived from an EMBL/GenBank/DDBJ whole genome shotgun (WGS) entry which is preliminary data.</text>
</comment>
<proteinExistence type="predicted"/>
<protein>
    <submittedName>
        <fullName evidence="2">Uncharacterized protein</fullName>
    </submittedName>
</protein>
<dbReference type="EMBL" id="BAABIB010000022">
    <property type="protein sequence ID" value="GAA5155049.1"/>
    <property type="molecule type" value="Genomic_DNA"/>
</dbReference>
<evidence type="ECO:0000313" key="3">
    <source>
        <dbReference type="Proteomes" id="UP001500192"/>
    </source>
</evidence>
<evidence type="ECO:0000313" key="2">
    <source>
        <dbReference type="EMBL" id="GAA5155049.1"/>
    </source>
</evidence>
<evidence type="ECO:0000256" key="1">
    <source>
        <dbReference type="SAM" id="MobiDB-lite"/>
    </source>
</evidence>
<dbReference type="PROSITE" id="PS51257">
    <property type="entry name" value="PROKAR_LIPOPROTEIN"/>
    <property type="match status" value="1"/>
</dbReference>
<gene>
    <name evidence="2" type="ORF">GCM10023214_10230</name>
</gene>
<feature type="region of interest" description="Disordered" evidence="1">
    <location>
        <begin position="32"/>
        <end position="55"/>
    </location>
</feature>
<feature type="compositionally biased region" description="Low complexity" evidence="1">
    <location>
        <begin position="37"/>
        <end position="55"/>
    </location>
</feature>
<dbReference type="Proteomes" id="UP001500192">
    <property type="component" value="Unassembled WGS sequence"/>
</dbReference>
<reference evidence="3" key="1">
    <citation type="journal article" date="2019" name="Int. J. Syst. Evol. Microbiol.">
        <title>The Global Catalogue of Microorganisms (GCM) 10K type strain sequencing project: providing services to taxonomists for standard genome sequencing and annotation.</title>
        <authorList>
            <consortium name="The Broad Institute Genomics Platform"/>
            <consortium name="The Broad Institute Genome Sequencing Center for Infectious Disease"/>
            <person name="Wu L."/>
            <person name="Ma J."/>
        </authorList>
    </citation>
    <scope>NUCLEOTIDE SEQUENCE [LARGE SCALE GENOMIC DNA]</scope>
    <source>
        <strain evidence="3">JCM 18054</strain>
    </source>
</reference>
<sequence>MRHGRVVVLSAVLLTGLTGCADRPNDLETYYDRPGNAVTTTTSPSSPAPSVSADPAAAASSSARQAIAGDVAAAVLTKEDLAQEGVHAAAERAENGACFDAVPAGDPRGASWTYASGATLTQQVTGYLDEPATDVLSRVQCDGQKLTVALPAGAQAVRGWCASGTCTVLLASGHVLSGLQVKAATTAKASEAVKGLAPLAAGKLPSAQG</sequence>